<evidence type="ECO:0000313" key="3">
    <source>
        <dbReference type="EMBL" id="PIS43130.1"/>
    </source>
</evidence>
<comment type="caution">
    <text evidence="3">The sequence shown here is derived from an EMBL/GenBank/DDBJ whole genome shotgun (WGS) entry which is preliminary data.</text>
</comment>
<dbReference type="SUPFAM" id="SSF46785">
    <property type="entry name" value="Winged helix' DNA-binding domain"/>
    <property type="match status" value="1"/>
</dbReference>
<sequence length="247" mass="27453">METVTPKTNFIIQTDVYQGPFEVLLDLIEARKLLVNDLALASITEDFIAHVRAQETFPVEETANFIQIAATLLLIKSKSLIPDLDLTEDEYADVEDLKRRLAAYEKAREAARELSRIYGRNVMVRAGESPLEVVFAPSRDLSANALAEALARVLAAREAVEALPIASVKPLVTIEEMMDRLAKRVQSALTLSFNDFANETKERLEIIISFLALLELMKQGAVAVEQQSIYGDIRISHTSSSSTPRYG</sequence>
<dbReference type="PANTHER" id="PTHR33969">
    <property type="entry name" value="SEGREGATION AND CONDENSATION PROTEIN A"/>
    <property type="match status" value="1"/>
</dbReference>
<dbReference type="AlphaFoldDB" id="A0A2H0YXB6"/>
<evidence type="ECO:0000313" key="4">
    <source>
        <dbReference type="Proteomes" id="UP000228687"/>
    </source>
</evidence>
<proteinExistence type="predicted"/>
<gene>
    <name evidence="3" type="ORF">COT23_03010</name>
</gene>
<dbReference type="EMBL" id="PEXT01000061">
    <property type="protein sequence ID" value="PIS43130.1"/>
    <property type="molecule type" value="Genomic_DNA"/>
</dbReference>
<dbReference type="PANTHER" id="PTHR33969:SF2">
    <property type="entry name" value="SEGREGATION AND CONDENSATION PROTEIN A"/>
    <property type="match status" value="1"/>
</dbReference>
<dbReference type="InterPro" id="IPR003768">
    <property type="entry name" value="ScpA"/>
</dbReference>
<reference evidence="4" key="1">
    <citation type="submission" date="2017-09" db="EMBL/GenBank/DDBJ databases">
        <title>Depth-based differentiation of microbial function through sediment-hosted aquifers and enrichment of novel symbionts in the deep terrestrial subsurface.</title>
        <authorList>
            <person name="Probst A.J."/>
            <person name="Ladd B."/>
            <person name="Jarett J.K."/>
            <person name="Geller-Mcgrath D.E."/>
            <person name="Sieber C.M.K."/>
            <person name="Emerson J.B."/>
            <person name="Anantharaman K."/>
            <person name="Thomas B.C."/>
            <person name="Malmstrom R."/>
            <person name="Stieglmeier M."/>
            <person name="Klingl A."/>
            <person name="Woyke T."/>
            <person name="Ryan C.M."/>
            <person name="Banfield J.F."/>
        </authorList>
    </citation>
    <scope>NUCLEOTIDE SEQUENCE [LARGE SCALE GENOMIC DNA]</scope>
</reference>
<organism evidence="3 4">
    <name type="scientific">Candidatus Kaiserbacteria bacterium CG08_land_8_20_14_0_20_50_21</name>
    <dbReference type="NCBI Taxonomy" id="1974604"/>
    <lineage>
        <taxon>Bacteria</taxon>
        <taxon>Candidatus Kaiseribacteriota</taxon>
    </lineage>
</organism>
<dbReference type="Gene3D" id="6.10.250.2410">
    <property type="match status" value="1"/>
</dbReference>
<evidence type="ECO:0000256" key="2">
    <source>
        <dbReference type="SAM" id="Coils"/>
    </source>
</evidence>
<evidence type="ECO:0000256" key="1">
    <source>
        <dbReference type="ARBA" id="ARBA00044777"/>
    </source>
</evidence>
<protein>
    <recommendedName>
        <fullName evidence="1">Segregation and condensation protein A</fullName>
    </recommendedName>
</protein>
<name>A0A2H0YXB6_9BACT</name>
<dbReference type="Proteomes" id="UP000228687">
    <property type="component" value="Unassembled WGS sequence"/>
</dbReference>
<accession>A0A2H0YXB6</accession>
<dbReference type="InterPro" id="IPR023093">
    <property type="entry name" value="ScpA-like_C"/>
</dbReference>
<dbReference type="Gene3D" id="1.10.10.580">
    <property type="entry name" value="Structural maintenance of chromosome 1. Chain E"/>
    <property type="match status" value="1"/>
</dbReference>
<dbReference type="Pfam" id="PF02616">
    <property type="entry name" value="SMC_ScpA"/>
    <property type="match status" value="1"/>
</dbReference>
<feature type="coiled-coil region" evidence="2">
    <location>
        <begin position="87"/>
        <end position="114"/>
    </location>
</feature>
<dbReference type="InterPro" id="IPR036390">
    <property type="entry name" value="WH_DNA-bd_sf"/>
</dbReference>
<keyword evidence="2" id="KW-0175">Coiled coil</keyword>